<protein>
    <recommendedName>
        <fullName evidence="8">NADP-dependent oxidoreductase domain-containing protein</fullName>
    </recommendedName>
</protein>
<dbReference type="PRINTS" id="PR00069">
    <property type="entry name" value="ALDKETRDTASE"/>
</dbReference>
<evidence type="ECO:0000256" key="3">
    <source>
        <dbReference type="ARBA" id="ARBA00023002"/>
    </source>
</evidence>
<dbReference type="PANTHER" id="PTHR43827:SF3">
    <property type="entry name" value="NADP-DEPENDENT OXIDOREDUCTASE DOMAIN-CONTAINING PROTEIN"/>
    <property type="match status" value="1"/>
</dbReference>
<keyword evidence="3" id="KW-0560">Oxidoreductase</keyword>
<evidence type="ECO:0000256" key="5">
    <source>
        <dbReference type="PIRSR" id="PIRSR000097-2"/>
    </source>
</evidence>
<sequence>MLPIILCLVTLNLVNCEQQETTPLPTHQFPCGRIIPAIGMGTYGWGTEMRAFNSFVSAIDNGYRVFDTASIYDNKMALGLAIRQQIQAKKVIRKDLFVISKVWNTFHQREDVITNIKKDLRDLGLEFLDAGLLHYPTSFLPNSGLMPKYDNGTFIPMYWDKDRGYLEAYRGLEAAFMLGLIGHIGVSNVNEHQIRKIFDIAFVRPVILEIECNPFYRNEKLFQFGLANNMTVFCYAPLRSGKADLEHNQVLKDIATKHKHSVQQVTLRWNMQRGAVVIPRSHDKNHQLENLKSLDLALDDADMAQINNITQLPKVMDIKGIQSHPDYPFGKENE</sequence>
<dbReference type="InterPro" id="IPR020471">
    <property type="entry name" value="AKR"/>
</dbReference>
<keyword evidence="2" id="KW-0521">NADP</keyword>
<dbReference type="Proteomes" id="UP000759131">
    <property type="component" value="Unassembled WGS sequence"/>
</dbReference>
<feature type="signal peptide" evidence="7">
    <location>
        <begin position="1"/>
        <end position="16"/>
    </location>
</feature>
<feature type="site" description="Lowers pKa of active site Tyr" evidence="6">
    <location>
        <position position="101"/>
    </location>
</feature>
<accession>A0A7R9KCU9</accession>
<feature type="binding site" evidence="5">
    <location>
        <position position="134"/>
    </location>
    <ligand>
        <name>substrate</name>
    </ligand>
</feature>
<gene>
    <name evidence="9" type="ORF">OSB1V03_LOCUS934</name>
</gene>
<dbReference type="PIRSF" id="PIRSF000097">
    <property type="entry name" value="AKR"/>
    <property type="match status" value="1"/>
</dbReference>
<feature type="active site" description="Proton donor" evidence="4">
    <location>
        <position position="72"/>
    </location>
</feature>
<dbReference type="EMBL" id="OC854812">
    <property type="protein sequence ID" value="CAD7620448.1"/>
    <property type="molecule type" value="Genomic_DNA"/>
</dbReference>
<evidence type="ECO:0000256" key="1">
    <source>
        <dbReference type="ARBA" id="ARBA00007905"/>
    </source>
</evidence>
<dbReference type="SUPFAM" id="SSF51430">
    <property type="entry name" value="NAD(P)-linked oxidoreductase"/>
    <property type="match status" value="1"/>
</dbReference>
<dbReference type="InterPro" id="IPR023210">
    <property type="entry name" value="NADP_OxRdtase_dom"/>
</dbReference>
<dbReference type="AlphaFoldDB" id="A0A7R9KCU9"/>
<feature type="domain" description="NADP-dependent oxidoreductase" evidence="8">
    <location>
        <begin position="38"/>
        <end position="309"/>
    </location>
</feature>
<feature type="chain" id="PRO_5035680109" description="NADP-dependent oxidoreductase domain-containing protein" evidence="7">
    <location>
        <begin position="17"/>
        <end position="334"/>
    </location>
</feature>
<evidence type="ECO:0000313" key="10">
    <source>
        <dbReference type="Proteomes" id="UP000759131"/>
    </source>
</evidence>
<name>A0A7R9KCU9_9ACAR</name>
<reference evidence="9" key="1">
    <citation type="submission" date="2020-11" db="EMBL/GenBank/DDBJ databases">
        <authorList>
            <person name="Tran Van P."/>
        </authorList>
    </citation>
    <scope>NUCLEOTIDE SEQUENCE</scope>
</reference>
<keyword evidence="10" id="KW-1185">Reference proteome</keyword>
<proteinExistence type="inferred from homology"/>
<dbReference type="EMBL" id="CAJPIZ010000237">
    <property type="protein sequence ID" value="CAG2100878.1"/>
    <property type="molecule type" value="Genomic_DNA"/>
</dbReference>
<dbReference type="Gene3D" id="3.20.20.100">
    <property type="entry name" value="NADP-dependent oxidoreductase domain"/>
    <property type="match status" value="1"/>
</dbReference>
<dbReference type="GO" id="GO:0016616">
    <property type="term" value="F:oxidoreductase activity, acting on the CH-OH group of donors, NAD or NADP as acceptor"/>
    <property type="evidence" value="ECO:0007669"/>
    <property type="project" value="UniProtKB-ARBA"/>
</dbReference>
<comment type="similarity">
    <text evidence="1">Belongs to the aldo/keto reductase family.</text>
</comment>
<keyword evidence="7" id="KW-0732">Signal</keyword>
<evidence type="ECO:0000259" key="8">
    <source>
        <dbReference type="Pfam" id="PF00248"/>
    </source>
</evidence>
<organism evidence="9">
    <name type="scientific">Medioppia subpectinata</name>
    <dbReference type="NCBI Taxonomy" id="1979941"/>
    <lineage>
        <taxon>Eukaryota</taxon>
        <taxon>Metazoa</taxon>
        <taxon>Ecdysozoa</taxon>
        <taxon>Arthropoda</taxon>
        <taxon>Chelicerata</taxon>
        <taxon>Arachnida</taxon>
        <taxon>Acari</taxon>
        <taxon>Acariformes</taxon>
        <taxon>Sarcoptiformes</taxon>
        <taxon>Oribatida</taxon>
        <taxon>Brachypylina</taxon>
        <taxon>Oppioidea</taxon>
        <taxon>Oppiidae</taxon>
        <taxon>Medioppia</taxon>
    </lineage>
</organism>
<dbReference type="Pfam" id="PF00248">
    <property type="entry name" value="Aldo_ket_red"/>
    <property type="match status" value="1"/>
</dbReference>
<dbReference type="CDD" id="cd19071">
    <property type="entry name" value="AKR_AKR1-5-like"/>
    <property type="match status" value="1"/>
</dbReference>
<evidence type="ECO:0000313" key="9">
    <source>
        <dbReference type="EMBL" id="CAD7620448.1"/>
    </source>
</evidence>
<evidence type="ECO:0000256" key="7">
    <source>
        <dbReference type="SAM" id="SignalP"/>
    </source>
</evidence>
<evidence type="ECO:0000256" key="4">
    <source>
        <dbReference type="PIRSR" id="PIRSR000097-1"/>
    </source>
</evidence>
<dbReference type="PANTHER" id="PTHR43827">
    <property type="entry name" value="2,5-DIKETO-D-GLUCONIC ACID REDUCTASE"/>
    <property type="match status" value="1"/>
</dbReference>
<evidence type="ECO:0000256" key="2">
    <source>
        <dbReference type="ARBA" id="ARBA00022857"/>
    </source>
</evidence>
<dbReference type="OrthoDB" id="416253at2759"/>
<evidence type="ECO:0000256" key="6">
    <source>
        <dbReference type="PIRSR" id="PIRSR000097-3"/>
    </source>
</evidence>
<dbReference type="InterPro" id="IPR036812">
    <property type="entry name" value="NAD(P)_OxRdtase_dom_sf"/>
</dbReference>